<feature type="compositionally biased region" description="Low complexity" evidence="6">
    <location>
        <begin position="259"/>
        <end position="268"/>
    </location>
</feature>
<evidence type="ECO:0000256" key="1">
    <source>
        <dbReference type="ARBA" id="ARBA00004123"/>
    </source>
</evidence>
<dbReference type="GO" id="GO:0000981">
    <property type="term" value="F:DNA-binding transcription factor activity, RNA polymerase II-specific"/>
    <property type="evidence" value="ECO:0007669"/>
    <property type="project" value="TreeGrafter"/>
</dbReference>
<evidence type="ECO:0000256" key="2">
    <source>
        <dbReference type="ARBA" id="ARBA00023015"/>
    </source>
</evidence>
<dbReference type="GO" id="GO:0046983">
    <property type="term" value="F:protein dimerization activity"/>
    <property type="evidence" value="ECO:0007669"/>
    <property type="project" value="InterPro"/>
</dbReference>
<dbReference type="PRINTS" id="PR00404">
    <property type="entry name" value="MADSDOMAIN"/>
</dbReference>
<feature type="region of interest" description="Disordered" evidence="6">
    <location>
        <begin position="483"/>
        <end position="527"/>
    </location>
</feature>
<feature type="compositionally biased region" description="Basic and acidic residues" evidence="6">
    <location>
        <begin position="77"/>
        <end position="88"/>
    </location>
</feature>
<dbReference type="InterPro" id="IPR002100">
    <property type="entry name" value="TF_MADSbox"/>
</dbReference>
<keyword evidence="5" id="KW-0539">Nucleus</keyword>
<keyword evidence="3" id="KW-0238">DNA-binding</keyword>
<evidence type="ECO:0000256" key="5">
    <source>
        <dbReference type="ARBA" id="ARBA00023242"/>
    </source>
</evidence>
<dbReference type="STRING" id="45607.A0A2T0FFQ6"/>
<dbReference type="SMART" id="SM00432">
    <property type="entry name" value="MADS"/>
    <property type="match status" value="1"/>
</dbReference>
<dbReference type="Pfam" id="PF00319">
    <property type="entry name" value="SRF-TF"/>
    <property type="match status" value="1"/>
</dbReference>
<sequence>MGRRKIAIAPIEDDRNRSVTFFKRKAGLLKKAHELSVLCKVDVALVIRVKDNKYYEYGSKDVDDILKNYSKDEVIDSKHPEDFVEPPRRPRSARHTRNQSSTSQLSMSEDQSDSMDEDDSHHDSSVDLQSQNEAAWTTRARMSRQAHERQQIPGGQSGRPGRASADSSPQSIGGNLPSASINTHRKTRSSSATPMGRQRAPESRGKSPMLQGQPDLGSPALVPRQQFDLRHPQTGAKMPPQIKSEPAGNSPLTAGPSPQMQQHQQTMMQSLPTPGVGFRPKDHQVQQGQAAQRQYQMARYAMEQHGYSDGQSPNLTGGARPKLKVEIPQDVVNRSGGAPGGAAGNWVDNSISPSGYLLSSQIVPEPASRLPLGNGEKTPLSASLPSRYLNDMLPSPSNLFTNDWGAPWSGLPESAGGRRQGQPMGGQPSAGGQTPSMGMPSALPGLTPGGFSTTARGIAGDAALAMQAATQQYQNQQVRQHQQQLQMQMQQGQMSMQIPQSPPRSMGVGNVGGQRSETPPTKRHKPN</sequence>
<protein>
    <submittedName>
        <fullName evidence="8">Transcription factor SMP1</fullName>
    </submittedName>
</protein>
<dbReference type="InterPro" id="IPR036879">
    <property type="entry name" value="TF_MADSbox_sf"/>
</dbReference>
<feature type="compositionally biased region" description="Low complexity" evidence="6">
    <location>
        <begin position="483"/>
        <end position="499"/>
    </location>
</feature>
<dbReference type="GO" id="GO:0005634">
    <property type="term" value="C:nucleus"/>
    <property type="evidence" value="ECO:0007669"/>
    <property type="project" value="UniProtKB-SubCell"/>
</dbReference>
<proteinExistence type="predicted"/>
<evidence type="ECO:0000313" key="8">
    <source>
        <dbReference type="EMBL" id="PRT53833.1"/>
    </source>
</evidence>
<dbReference type="PANTHER" id="PTHR11945">
    <property type="entry name" value="MADS BOX PROTEIN"/>
    <property type="match status" value="1"/>
</dbReference>
<keyword evidence="4" id="KW-0804">Transcription</keyword>
<comment type="subcellular location">
    <subcellularLocation>
        <location evidence="1">Nucleus</location>
    </subcellularLocation>
</comment>
<dbReference type="PANTHER" id="PTHR11945:SF534">
    <property type="entry name" value="MYOCYTE-SPECIFIC ENHANCER FACTOR 2"/>
    <property type="match status" value="1"/>
</dbReference>
<accession>A0A2T0FFQ6</accession>
<keyword evidence="2" id="KW-0805">Transcription regulation</keyword>
<dbReference type="Proteomes" id="UP000238350">
    <property type="component" value="Unassembled WGS sequence"/>
</dbReference>
<dbReference type="GO" id="GO:0045944">
    <property type="term" value="P:positive regulation of transcription by RNA polymerase II"/>
    <property type="evidence" value="ECO:0007669"/>
    <property type="project" value="TreeGrafter"/>
</dbReference>
<evidence type="ECO:0000256" key="3">
    <source>
        <dbReference type="ARBA" id="ARBA00023125"/>
    </source>
</evidence>
<feature type="compositionally biased region" description="Polar residues" evidence="6">
    <location>
        <begin position="165"/>
        <end position="182"/>
    </location>
</feature>
<keyword evidence="9" id="KW-1185">Reference proteome</keyword>
<evidence type="ECO:0000313" key="9">
    <source>
        <dbReference type="Proteomes" id="UP000238350"/>
    </source>
</evidence>
<dbReference type="GeneID" id="36515202"/>
<feature type="region of interest" description="Disordered" evidence="6">
    <location>
        <begin position="77"/>
        <end position="268"/>
    </location>
</feature>
<reference evidence="8 9" key="1">
    <citation type="submission" date="2017-04" db="EMBL/GenBank/DDBJ databases">
        <title>Genome sequencing of [Candida] sorbophila.</title>
        <authorList>
            <person name="Ahn J.O."/>
        </authorList>
    </citation>
    <scope>NUCLEOTIDE SEQUENCE [LARGE SCALE GENOMIC DNA]</scope>
    <source>
        <strain evidence="8 9">DS02</strain>
    </source>
</reference>
<dbReference type="Gene3D" id="3.40.1810.10">
    <property type="entry name" value="Transcription factor, MADS-box"/>
    <property type="match status" value="1"/>
</dbReference>
<dbReference type="PROSITE" id="PS50066">
    <property type="entry name" value="MADS_BOX_2"/>
    <property type="match status" value="1"/>
</dbReference>
<gene>
    <name evidence="8" type="ORF">B9G98_01453</name>
</gene>
<evidence type="ECO:0000256" key="6">
    <source>
        <dbReference type="SAM" id="MobiDB-lite"/>
    </source>
</evidence>
<dbReference type="RefSeq" id="XP_024663779.1">
    <property type="nucleotide sequence ID" value="XM_024808011.1"/>
</dbReference>
<feature type="region of interest" description="Disordered" evidence="6">
    <location>
        <begin position="404"/>
        <end position="454"/>
    </location>
</feature>
<evidence type="ECO:0000256" key="4">
    <source>
        <dbReference type="ARBA" id="ARBA00023163"/>
    </source>
</evidence>
<dbReference type="SUPFAM" id="SSF55455">
    <property type="entry name" value="SRF-like"/>
    <property type="match status" value="1"/>
</dbReference>
<dbReference type="OrthoDB" id="1898716at2759"/>
<organism evidence="8 9">
    <name type="scientific">Wickerhamiella sorbophila</name>
    <dbReference type="NCBI Taxonomy" id="45607"/>
    <lineage>
        <taxon>Eukaryota</taxon>
        <taxon>Fungi</taxon>
        <taxon>Dikarya</taxon>
        <taxon>Ascomycota</taxon>
        <taxon>Saccharomycotina</taxon>
        <taxon>Dipodascomycetes</taxon>
        <taxon>Dipodascales</taxon>
        <taxon>Trichomonascaceae</taxon>
        <taxon>Wickerhamiella</taxon>
    </lineage>
</organism>
<evidence type="ECO:0000259" key="7">
    <source>
        <dbReference type="PROSITE" id="PS50066"/>
    </source>
</evidence>
<name>A0A2T0FFQ6_9ASCO</name>
<comment type="caution">
    <text evidence="8">The sequence shown here is derived from an EMBL/GenBank/DDBJ whole genome shotgun (WGS) entry which is preliminary data.</text>
</comment>
<dbReference type="EMBL" id="NDIQ01000001">
    <property type="protein sequence ID" value="PRT53833.1"/>
    <property type="molecule type" value="Genomic_DNA"/>
</dbReference>
<dbReference type="GO" id="GO:0000978">
    <property type="term" value="F:RNA polymerase II cis-regulatory region sequence-specific DNA binding"/>
    <property type="evidence" value="ECO:0007669"/>
    <property type="project" value="TreeGrafter"/>
</dbReference>
<dbReference type="AlphaFoldDB" id="A0A2T0FFQ6"/>
<feature type="domain" description="MADS-box" evidence="7">
    <location>
        <begin position="1"/>
        <end position="61"/>
    </location>
</feature>